<dbReference type="Gene3D" id="3.30.300.30">
    <property type="match status" value="1"/>
</dbReference>
<evidence type="ECO:0000259" key="3">
    <source>
        <dbReference type="Pfam" id="PF00501"/>
    </source>
</evidence>
<keyword evidence="2" id="KW-0436">Ligase</keyword>
<dbReference type="Pfam" id="PF13193">
    <property type="entry name" value="AMP-binding_C"/>
    <property type="match status" value="1"/>
</dbReference>
<proteinExistence type="inferred from homology"/>
<comment type="similarity">
    <text evidence="1">Belongs to the ATP-dependent AMP-binding enzyme family.</text>
</comment>
<reference evidence="5 6" key="1">
    <citation type="submission" date="2019-07" db="EMBL/GenBank/DDBJ databases">
        <title>Genomics analysis of Aphanomyces spp. identifies a new class of oomycete effector associated with host adaptation.</title>
        <authorList>
            <person name="Gaulin E."/>
        </authorList>
    </citation>
    <scope>NUCLEOTIDE SEQUENCE [LARGE SCALE GENOMIC DNA]</scope>
    <source>
        <strain evidence="5 6">ATCC 201684</strain>
    </source>
</reference>
<feature type="domain" description="AMP-binding enzyme C-terminal" evidence="4">
    <location>
        <begin position="436"/>
        <end position="511"/>
    </location>
</feature>
<evidence type="ECO:0000259" key="4">
    <source>
        <dbReference type="Pfam" id="PF13193"/>
    </source>
</evidence>
<dbReference type="SUPFAM" id="SSF56801">
    <property type="entry name" value="Acetyl-CoA synthetase-like"/>
    <property type="match status" value="1"/>
</dbReference>
<dbReference type="InterPro" id="IPR045851">
    <property type="entry name" value="AMP-bd_C_sf"/>
</dbReference>
<feature type="domain" description="AMP-dependent synthetase/ligase" evidence="3">
    <location>
        <begin position="42"/>
        <end position="385"/>
    </location>
</feature>
<dbReference type="AlphaFoldDB" id="A0A6G0WYQ5"/>
<evidence type="ECO:0008006" key="7">
    <source>
        <dbReference type="Google" id="ProtNLM"/>
    </source>
</evidence>
<dbReference type="GO" id="GO:0016405">
    <property type="term" value="F:CoA-ligase activity"/>
    <property type="evidence" value="ECO:0007669"/>
    <property type="project" value="TreeGrafter"/>
</dbReference>
<evidence type="ECO:0000313" key="6">
    <source>
        <dbReference type="Proteomes" id="UP000481153"/>
    </source>
</evidence>
<evidence type="ECO:0000256" key="1">
    <source>
        <dbReference type="ARBA" id="ARBA00006432"/>
    </source>
</evidence>
<dbReference type="InterPro" id="IPR025110">
    <property type="entry name" value="AMP-bd_C"/>
</dbReference>
<comment type="caution">
    <text evidence="5">The sequence shown here is derived from an EMBL/GenBank/DDBJ whole genome shotgun (WGS) entry which is preliminary data.</text>
</comment>
<dbReference type="Proteomes" id="UP000481153">
    <property type="component" value="Unassembled WGS sequence"/>
</dbReference>
<dbReference type="Gene3D" id="3.40.50.980">
    <property type="match status" value="2"/>
</dbReference>
<sequence length="534" mass="58665">MLVRRFTRRYATAALSHEQRIYTSPYPPLEIPQRTTWDLVHEVAQAKPDATAFICGVSHATMSFGEFDQAVQKTATSLAQRGVTKGTIVLTNLINCMEYPILFHALTSLGAILSPASPTFSSSELIRQLVASNASYLVTHAIAEEAAIEAANAVSIAPERRFVVGQSTSSLEPFHTLQQVSSIDVPKPEINHTQDGVQLSFANLAVNVLQWNTVDPFIAPALGLLPYNHIYGTTLMNTALFCGQPQVMLPRFDPATFLDVLQRYNIVKCHIAPPIAGFLAKHPLVDEYDLSATKILISAAAPMGEELERALTDRLGMKIKQGFGMTELSPCANYAHDDNMKSSSTGQMVPNTELRVVCPTTGKDLPPNTTGELWYRGPQVMLGYLNNPEANEATLTSCGFLKTGDLGYIDEDGHVFVVDRLKELIKYKGHQVAPAELEDVIIKHPKVFDVACIRGYDEDGEEVPKACVVVRPGHELAAEDLMAYVDKKVSPFKKVRQVVFVDAIPKSPSGKILRRELQLVHGKKPNEAYTLSLL</sequence>
<evidence type="ECO:0000256" key="2">
    <source>
        <dbReference type="ARBA" id="ARBA00022598"/>
    </source>
</evidence>
<accession>A0A6G0WYQ5</accession>
<dbReference type="Gene3D" id="2.30.38.10">
    <property type="entry name" value="Luciferase, Domain 3"/>
    <property type="match status" value="1"/>
</dbReference>
<dbReference type="FunFam" id="3.30.300.30:FF:000007">
    <property type="entry name" value="4-coumarate--CoA ligase 2"/>
    <property type="match status" value="1"/>
</dbReference>
<evidence type="ECO:0000313" key="5">
    <source>
        <dbReference type="EMBL" id="KAF0732720.1"/>
    </source>
</evidence>
<dbReference type="PANTHER" id="PTHR24096:SF149">
    <property type="entry name" value="AMP-BINDING DOMAIN-CONTAINING PROTEIN-RELATED"/>
    <property type="match status" value="1"/>
</dbReference>
<dbReference type="InterPro" id="IPR000873">
    <property type="entry name" value="AMP-dep_synth/lig_dom"/>
</dbReference>
<dbReference type="VEuPathDB" id="FungiDB:AeMF1_010273"/>
<organism evidence="5 6">
    <name type="scientific">Aphanomyces euteiches</name>
    <dbReference type="NCBI Taxonomy" id="100861"/>
    <lineage>
        <taxon>Eukaryota</taxon>
        <taxon>Sar</taxon>
        <taxon>Stramenopiles</taxon>
        <taxon>Oomycota</taxon>
        <taxon>Saprolegniomycetes</taxon>
        <taxon>Saprolegniales</taxon>
        <taxon>Verrucalvaceae</taxon>
        <taxon>Aphanomyces</taxon>
    </lineage>
</organism>
<gene>
    <name evidence="5" type="ORF">Ae201684_010251</name>
</gene>
<dbReference type="PANTHER" id="PTHR24096">
    <property type="entry name" value="LONG-CHAIN-FATTY-ACID--COA LIGASE"/>
    <property type="match status" value="1"/>
</dbReference>
<dbReference type="EMBL" id="VJMJ01000129">
    <property type="protein sequence ID" value="KAF0732720.1"/>
    <property type="molecule type" value="Genomic_DNA"/>
</dbReference>
<name>A0A6G0WYQ5_9STRA</name>
<protein>
    <recommendedName>
        <fullName evidence="7">4-coumarate-CoA ligase</fullName>
    </recommendedName>
</protein>
<dbReference type="Pfam" id="PF00501">
    <property type="entry name" value="AMP-binding"/>
    <property type="match status" value="1"/>
</dbReference>
<keyword evidence="6" id="KW-1185">Reference proteome</keyword>